<sequence>MPVQGTLCAGLVCQKKTHESVGSEQGKKNAGRLTRAPPIIKTEIGLRDQVAQSRSPIKAPAPQTLRAGARLPVAE</sequence>
<proteinExistence type="predicted"/>
<accession>A0AAV7NC70</accession>
<dbReference type="AlphaFoldDB" id="A0AAV7NC70"/>
<dbReference type="Proteomes" id="UP001066276">
    <property type="component" value="Chromosome 8"/>
</dbReference>
<gene>
    <name evidence="2" type="ORF">NDU88_001935</name>
</gene>
<protein>
    <submittedName>
        <fullName evidence="2">Uncharacterized protein</fullName>
    </submittedName>
</protein>
<organism evidence="2 3">
    <name type="scientific">Pleurodeles waltl</name>
    <name type="common">Iberian ribbed newt</name>
    <dbReference type="NCBI Taxonomy" id="8319"/>
    <lineage>
        <taxon>Eukaryota</taxon>
        <taxon>Metazoa</taxon>
        <taxon>Chordata</taxon>
        <taxon>Craniata</taxon>
        <taxon>Vertebrata</taxon>
        <taxon>Euteleostomi</taxon>
        <taxon>Amphibia</taxon>
        <taxon>Batrachia</taxon>
        <taxon>Caudata</taxon>
        <taxon>Salamandroidea</taxon>
        <taxon>Salamandridae</taxon>
        <taxon>Pleurodelinae</taxon>
        <taxon>Pleurodeles</taxon>
    </lineage>
</organism>
<evidence type="ECO:0000313" key="2">
    <source>
        <dbReference type="EMBL" id="KAJ1113693.1"/>
    </source>
</evidence>
<dbReference type="EMBL" id="JANPWB010000012">
    <property type="protein sequence ID" value="KAJ1113693.1"/>
    <property type="molecule type" value="Genomic_DNA"/>
</dbReference>
<evidence type="ECO:0000313" key="3">
    <source>
        <dbReference type="Proteomes" id="UP001066276"/>
    </source>
</evidence>
<name>A0AAV7NC70_PLEWA</name>
<feature type="compositionally biased region" description="Basic and acidic residues" evidence="1">
    <location>
        <begin position="17"/>
        <end position="27"/>
    </location>
</feature>
<evidence type="ECO:0000256" key="1">
    <source>
        <dbReference type="SAM" id="MobiDB-lite"/>
    </source>
</evidence>
<reference evidence="2" key="1">
    <citation type="journal article" date="2022" name="bioRxiv">
        <title>Sequencing and chromosome-scale assembly of the giantPleurodeles waltlgenome.</title>
        <authorList>
            <person name="Brown T."/>
            <person name="Elewa A."/>
            <person name="Iarovenko S."/>
            <person name="Subramanian E."/>
            <person name="Araus A.J."/>
            <person name="Petzold A."/>
            <person name="Susuki M."/>
            <person name="Suzuki K.-i.T."/>
            <person name="Hayashi T."/>
            <person name="Toyoda A."/>
            <person name="Oliveira C."/>
            <person name="Osipova E."/>
            <person name="Leigh N.D."/>
            <person name="Simon A."/>
            <person name="Yun M.H."/>
        </authorList>
    </citation>
    <scope>NUCLEOTIDE SEQUENCE</scope>
    <source>
        <strain evidence="2">20211129_DDA</strain>
        <tissue evidence="2">Liver</tissue>
    </source>
</reference>
<comment type="caution">
    <text evidence="2">The sequence shown here is derived from an EMBL/GenBank/DDBJ whole genome shotgun (WGS) entry which is preliminary data.</text>
</comment>
<keyword evidence="3" id="KW-1185">Reference proteome</keyword>
<feature type="region of interest" description="Disordered" evidence="1">
    <location>
        <begin position="17"/>
        <end position="75"/>
    </location>
</feature>